<name>A0A6G1D2K2_9ORYZ</name>
<dbReference type="EMBL" id="SPHZ02000007">
    <property type="protein sequence ID" value="KAF0907105.1"/>
    <property type="molecule type" value="Genomic_DNA"/>
</dbReference>
<proteinExistence type="predicted"/>
<reference evidence="2 3" key="1">
    <citation type="submission" date="2019-11" db="EMBL/GenBank/DDBJ databases">
        <title>Whole genome sequence of Oryza granulata.</title>
        <authorList>
            <person name="Li W."/>
        </authorList>
    </citation>
    <scope>NUCLEOTIDE SEQUENCE [LARGE SCALE GENOMIC DNA]</scope>
    <source>
        <strain evidence="3">cv. Menghai</strain>
        <tissue evidence="2">Leaf</tissue>
    </source>
</reference>
<protein>
    <recommendedName>
        <fullName evidence="1">KIB1-4 beta-propeller domain-containing protein</fullName>
    </recommendedName>
</protein>
<dbReference type="Proteomes" id="UP000479710">
    <property type="component" value="Unassembled WGS sequence"/>
</dbReference>
<feature type="domain" description="KIB1-4 beta-propeller" evidence="1">
    <location>
        <begin position="46"/>
        <end position="253"/>
    </location>
</feature>
<evidence type="ECO:0000313" key="2">
    <source>
        <dbReference type="EMBL" id="KAF0907105.1"/>
    </source>
</evidence>
<keyword evidence="3" id="KW-1185">Reference proteome</keyword>
<dbReference type="InterPro" id="IPR005174">
    <property type="entry name" value="KIB1-4_b-propeller"/>
</dbReference>
<accession>A0A6G1D2K2</accession>
<dbReference type="PANTHER" id="PTHR44259:SF111">
    <property type="entry name" value="OS04G0167600 PROTEIN"/>
    <property type="match status" value="1"/>
</dbReference>
<dbReference type="AlphaFoldDB" id="A0A6G1D2K2"/>
<evidence type="ECO:0000259" key="1">
    <source>
        <dbReference type="Pfam" id="PF03478"/>
    </source>
</evidence>
<gene>
    <name evidence="2" type="ORF">E2562_014705</name>
</gene>
<dbReference type="InterPro" id="IPR050942">
    <property type="entry name" value="F-box_BR-signaling"/>
</dbReference>
<dbReference type="Pfam" id="PF03478">
    <property type="entry name" value="Beta-prop_KIB1-4"/>
    <property type="match status" value="1"/>
</dbReference>
<comment type="caution">
    <text evidence="2">The sequence shown here is derived from an EMBL/GenBank/DDBJ whole genome shotgun (WGS) entry which is preliminary data.</text>
</comment>
<sequence length="271" mass="29162">MHESGQDTASFRLVCSPWCAALPFERFTPVLMLPFDPESPEGDVTFYSVMDDMAIDLRLPEVRGKVVCGASHGWLALMDEAASVTLLNPFTGGTVELPPADKNVALASFKTVAKVDGGGWVLRYTSGAAKPIQLNNMRDIFFREIVLSAPPANSGGVDCKAMAVLANSAEIAFCRPGDTAWTLIDAKLECPVTSVVYCQDRFVAIGFLGEISIFSSNADDAAPLTASPLLLLPPPAHIHQRSYLHVNGQLHLVGAILRVLDGTWYETGLQV</sequence>
<evidence type="ECO:0000313" key="3">
    <source>
        <dbReference type="Proteomes" id="UP000479710"/>
    </source>
</evidence>
<organism evidence="2 3">
    <name type="scientific">Oryza meyeriana var. granulata</name>
    <dbReference type="NCBI Taxonomy" id="110450"/>
    <lineage>
        <taxon>Eukaryota</taxon>
        <taxon>Viridiplantae</taxon>
        <taxon>Streptophyta</taxon>
        <taxon>Embryophyta</taxon>
        <taxon>Tracheophyta</taxon>
        <taxon>Spermatophyta</taxon>
        <taxon>Magnoliopsida</taxon>
        <taxon>Liliopsida</taxon>
        <taxon>Poales</taxon>
        <taxon>Poaceae</taxon>
        <taxon>BOP clade</taxon>
        <taxon>Oryzoideae</taxon>
        <taxon>Oryzeae</taxon>
        <taxon>Oryzinae</taxon>
        <taxon>Oryza</taxon>
        <taxon>Oryza meyeriana</taxon>
    </lineage>
</organism>
<dbReference type="OrthoDB" id="616438at2759"/>
<dbReference type="PANTHER" id="PTHR44259">
    <property type="entry name" value="OS07G0183000 PROTEIN-RELATED"/>
    <property type="match status" value="1"/>
</dbReference>